<gene>
    <name evidence="1" type="primary">gspM</name>
    <name evidence="1" type="ORF">NFI95_12825</name>
</gene>
<name>A0ABT1W8V2_9PROT</name>
<evidence type="ECO:0000313" key="1">
    <source>
        <dbReference type="EMBL" id="MCQ8279326.1"/>
    </source>
</evidence>
<dbReference type="RefSeq" id="WP_422864813.1">
    <property type="nucleotide sequence ID" value="NZ_JAMSKV010000011.1"/>
</dbReference>
<dbReference type="Proteomes" id="UP001524587">
    <property type="component" value="Unassembled WGS sequence"/>
</dbReference>
<dbReference type="InterPro" id="IPR014717">
    <property type="entry name" value="Transl_elong_EF1B/ribsomal_bS6"/>
</dbReference>
<keyword evidence="2" id="KW-1185">Reference proteome</keyword>
<dbReference type="EMBL" id="JAMSKV010000011">
    <property type="protein sequence ID" value="MCQ8279326.1"/>
    <property type="molecule type" value="Genomic_DNA"/>
</dbReference>
<dbReference type="Pfam" id="PF10741">
    <property type="entry name" value="T2SSM_b"/>
    <property type="match status" value="1"/>
</dbReference>
<dbReference type="InterPro" id="IPR034756">
    <property type="entry name" value="T2SSM_b"/>
</dbReference>
<evidence type="ECO:0000313" key="2">
    <source>
        <dbReference type="Proteomes" id="UP001524587"/>
    </source>
</evidence>
<organism evidence="1 2">
    <name type="scientific">Endosaccharibacter trunci</name>
    <dbReference type="NCBI Taxonomy" id="2812733"/>
    <lineage>
        <taxon>Bacteria</taxon>
        <taxon>Pseudomonadati</taxon>
        <taxon>Pseudomonadota</taxon>
        <taxon>Alphaproteobacteria</taxon>
        <taxon>Acetobacterales</taxon>
        <taxon>Acetobacteraceae</taxon>
        <taxon>Endosaccharibacter</taxon>
    </lineage>
</organism>
<sequence>MAARALSLPTGRSGRMLAVALLVLLPLLVWSAMGAPLLGWYRDRAATLENRRAVAAHMAVLAERLPSLRRQAREAALSAGPSALMTGSSDAIAGAALQDRVQQMASSLGATLSSSETLAASDAGGKAAGGPYRRVGVRIAVTAPFNVMVKFIAAIEQASPVMLIDDLQLHGPRIQITADPPLECAMTILAFRHAGAGDSAAAHADVGAASDDAP</sequence>
<dbReference type="Gene3D" id="3.30.70.60">
    <property type="match status" value="1"/>
</dbReference>
<proteinExistence type="predicted"/>
<comment type="caution">
    <text evidence="1">The sequence shown here is derived from an EMBL/GenBank/DDBJ whole genome shotgun (WGS) entry which is preliminary data.</text>
</comment>
<accession>A0ABT1W8V2</accession>
<protein>
    <submittedName>
        <fullName evidence="1">Type II secretion system protein GspM</fullName>
    </submittedName>
</protein>
<dbReference type="NCBIfam" id="NF040576">
    <property type="entry name" value="T2SS_GspM_XpsM"/>
    <property type="match status" value="1"/>
</dbReference>
<reference evidence="1 2" key="1">
    <citation type="submission" date="2022-06" db="EMBL/GenBank/DDBJ databases">
        <title>Endosaccharibacter gen. nov., sp. nov., endophytic bacteria isolated from sugarcane.</title>
        <authorList>
            <person name="Pitiwittayakul N."/>
            <person name="Yukphan P."/>
            <person name="Charoenyingcharoen P."/>
            <person name="Tanasupawat S."/>
        </authorList>
    </citation>
    <scope>NUCLEOTIDE SEQUENCE [LARGE SCALE GENOMIC DNA]</scope>
    <source>
        <strain evidence="1 2">KSS8</strain>
    </source>
</reference>